<dbReference type="EMBL" id="JAUESC010000384">
    <property type="protein sequence ID" value="KAK0580554.1"/>
    <property type="molecule type" value="Genomic_DNA"/>
</dbReference>
<protein>
    <submittedName>
        <fullName evidence="1">Uncharacterized protein</fullName>
    </submittedName>
</protein>
<reference evidence="1" key="2">
    <citation type="submission" date="2023-06" db="EMBL/GenBank/DDBJ databases">
        <authorList>
            <person name="Swenson N.G."/>
            <person name="Wegrzyn J.L."/>
            <person name="Mcevoy S.L."/>
        </authorList>
    </citation>
    <scope>NUCLEOTIDE SEQUENCE</scope>
    <source>
        <strain evidence="1">NS2018</strain>
        <tissue evidence="1">Leaf</tissue>
    </source>
</reference>
<dbReference type="InterPro" id="IPR036928">
    <property type="entry name" value="AS_sf"/>
</dbReference>
<accession>A0AA39VAV3</accession>
<evidence type="ECO:0000313" key="2">
    <source>
        <dbReference type="Proteomes" id="UP001168877"/>
    </source>
</evidence>
<dbReference type="PANTHER" id="PTHR42678">
    <property type="entry name" value="AMIDASE"/>
    <property type="match status" value="1"/>
</dbReference>
<keyword evidence="2" id="KW-1185">Reference proteome</keyword>
<dbReference type="Gene3D" id="3.90.1300.10">
    <property type="entry name" value="Amidase signature (AS) domain"/>
    <property type="match status" value="1"/>
</dbReference>
<name>A0AA39VAV3_ACESA</name>
<comment type="caution">
    <text evidence="1">The sequence shown here is derived from an EMBL/GenBank/DDBJ whole genome shotgun (WGS) entry which is preliminary data.</text>
</comment>
<proteinExistence type="predicted"/>
<dbReference type="AlphaFoldDB" id="A0AA39VAV3"/>
<dbReference type="Proteomes" id="UP001168877">
    <property type="component" value="Unassembled WGS sequence"/>
</dbReference>
<evidence type="ECO:0000313" key="1">
    <source>
        <dbReference type="EMBL" id="KAK0580554.1"/>
    </source>
</evidence>
<reference evidence="1" key="1">
    <citation type="journal article" date="2022" name="Plant J.">
        <title>Strategies of tolerance reflected in two North American maple genomes.</title>
        <authorList>
            <person name="McEvoy S.L."/>
            <person name="Sezen U.U."/>
            <person name="Trouern-Trend A."/>
            <person name="McMahon S.M."/>
            <person name="Schaberg P.G."/>
            <person name="Yang J."/>
            <person name="Wegrzyn J.L."/>
            <person name="Swenson N.G."/>
        </authorList>
    </citation>
    <scope>NUCLEOTIDE SEQUENCE</scope>
    <source>
        <strain evidence="1">NS2018</strain>
    </source>
</reference>
<gene>
    <name evidence="1" type="ORF">LWI29_003404</name>
</gene>
<dbReference type="SUPFAM" id="SSF75304">
    <property type="entry name" value="Amidase signature (AS) enzymes"/>
    <property type="match status" value="1"/>
</dbReference>
<dbReference type="PANTHER" id="PTHR42678:SF34">
    <property type="entry name" value="OS04G0183300 PROTEIN"/>
    <property type="match status" value="1"/>
</dbReference>
<organism evidence="1 2">
    <name type="scientific">Acer saccharum</name>
    <name type="common">Sugar maple</name>
    <dbReference type="NCBI Taxonomy" id="4024"/>
    <lineage>
        <taxon>Eukaryota</taxon>
        <taxon>Viridiplantae</taxon>
        <taxon>Streptophyta</taxon>
        <taxon>Embryophyta</taxon>
        <taxon>Tracheophyta</taxon>
        <taxon>Spermatophyta</taxon>
        <taxon>Magnoliopsida</taxon>
        <taxon>eudicotyledons</taxon>
        <taxon>Gunneridae</taxon>
        <taxon>Pentapetalae</taxon>
        <taxon>rosids</taxon>
        <taxon>malvids</taxon>
        <taxon>Sapindales</taxon>
        <taxon>Sapindaceae</taxon>
        <taxon>Hippocastanoideae</taxon>
        <taxon>Acereae</taxon>
        <taxon>Acer</taxon>
    </lineage>
</organism>
<sequence>MLFTFFMPLEALIVMMKQPLGGYKQFLKPCGLNKKRLGKVRNHPFFDIESEVSQAFELHIQTVRQEGAIVVDNLKIANIDDIMNSTASVEFLANAAEFKLSLNAYLKGLVASPVRSLADVIDFKFSKLEKTTEYGQFLFETAQATEGIDSDVIDALLNLEKLSRDGFEKLMRENKLDAVVTPGYDFTTVLAIGG</sequence>